<accession>A0ABV0BYE3</accession>
<comment type="caution">
    <text evidence="4">The sequence shown here is derived from an EMBL/GenBank/DDBJ whole genome shotgun (WGS) entry which is preliminary data.</text>
</comment>
<dbReference type="InterPro" id="IPR016181">
    <property type="entry name" value="Acyl_CoA_acyltransferase"/>
</dbReference>
<sequence length="187" mass="21821">MKNISIYHVGLEDVVEVLPYVLDFRRKLFPMLDPNQVPKDLKAFEQVYLQNRAGTFLQARTADGILIGVIGMLNYDYRFPHLDIDAKKTVEVARLFVDPKYRRTGLGTELFQSLLVVAQEKQIERLYLHTHPFLEGAYEFWLQQGFQLIEYRDESGFLTIHMELMVNESESAVILENILEQEKHSTI</sequence>
<proteinExistence type="predicted"/>
<dbReference type="PROSITE" id="PS51186">
    <property type="entry name" value="GNAT"/>
    <property type="match status" value="1"/>
</dbReference>
<evidence type="ECO:0000256" key="2">
    <source>
        <dbReference type="ARBA" id="ARBA00023315"/>
    </source>
</evidence>
<gene>
    <name evidence="4" type="ORF">ABE541_14050</name>
</gene>
<protein>
    <submittedName>
        <fullName evidence="4">GNAT family N-acetyltransferase</fullName>
    </submittedName>
</protein>
<dbReference type="SUPFAM" id="SSF55729">
    <property type="entry name" value="Acyl-CoA N-acyltransferases (Nat)"/>
    <property type="match status" value="1"/>
</dbReference>
<dbReference type="PANTHER" id="PTHR43877">
    <property type="entry name" value="AMINOALKYLPHOSPHONATE N-ACETYLTRANSFERASE-RELATED-RELATED"/>
    <property type="match status" value="1"/>
</dbReference>
<organism evidence="4 5">
    <name type="scientific">Sphingobacterium kitahiroshimense</name>
    <dbReference type="NCBI Taxonomy" id="470446"/>
    <lineage>
        <taxon>Bacteria</taxon>
        <taxon>Pseudomonadati</taxon>
        <taxon>Bacteroidota</taxon>
        <taxon>Sphingobacteriia</taxon>
        <taxon>Sphingobacteriales</taxon>
        <taxon>Sphingobacteriaceae</taxon>
        <taxon>Sphingobacterium</taxon>
    </lineage>
</organism>
<reference evidence="4 5" key="1">
    <citation type="submission" date="2024-04" db="EMBL/GenBank/DDBJ databases">
        <title>WGS of bacteria from Torrens River.</title>
        <authorList>
            <person name="Wyrsch E.R."/>
            <person name="Drigo B."/>
        </authorList>
    </citation>
    <scope>NUCLEOTIDE SEQUENCE [LARGE SCALE GENOMIC DNA]</scope>
    <source>
        <strain evidence="4 5">TWI391</strain>
    </source>
</reference>
<dbReference type="RefSeq" id="WP_346581538.1">
    <property type="nucleotide sequence ID" value="NZ_JBDJLH010000012.1"/>
</dbReference>
<dbReference type="Proteomes" id="UP001409291">
    <property type="component" value="Unassembled WGS sequence"/>
</dbReference>
<keyword evidence="2" id="KW-0012">Acyltransferase</keyword>
<evidence type="ECO:0000313" key="4">
    <source>
        <dbReference type="EMBL" id="MEN5378382.1"/>
    </source>
</evidence>
<name>A0ABV0BYE3_9SPHI</name>
<evidence type="ECO:0000256" key="1">
    <source>
        <dbReference type="ARBA" id="ARBA00022679"/>
    </source>
</evidence>
<evidence type="ECO:0000259" key="3">
    <source>
        <dbReference type="PROSITE" id="PS51186"/>
    </source>
</evidence>
<dbReference type="CDD" id="cd04301">
    <property type="entry name" value="NAT_SF"/>
    <property type="match status" value="1"/>
</dbReference>
<dbReference type="InterPro" id="IPR000182">
    <property type="entry name" value="GNAT_dom"/>
</dbReference>
<dbReference type="EMBL" id="JBDJNQ010000006">
    <property type="protein sequence ID" value="MEN5378382.1"/>
    <property type="molecule type" value="Genomic_DNA"/>
</dbReference>
<keyword evidence="5" id="KW-1185">Reference proteome</keyword>
<feature type="domain" description="N-acetyltransferase" evidence="3">
    <location>
        <begin position="9"/>
        <end position="167"/>
    </location>
</feature>
<keyword evidence="1" id="KW-0808">Transferase</keyword>
<dbReference type="Pfam" id="PF00583">
    <property type="entry name" value="Acetyltransf_1"/>
    <property type="match status" value="1"/>
</dbReference>
<evidence type="ECO:0000313" key="5">
    <source>
        <dbReference type="Proteomes" id="UP001409291"/>
    </source>
</evidence>
<dbReference type="InterPro" id="IPR050832">
    <property type="entry name" value="Bact_Acetyltransf"/>
</dbReference>
<dbReference type="PANTHER" id="PTHR43877:SF2">
    <property type="entry name" value="AMINOALKYLPHOSPHONATE N-ACETYLTRANSFERASE-RELATED"/>
    <property type="match status" value="1"/>
</dbReference>
<dbReference type="Gene3D" id="3.40.630.30">
    <property type="match status" value="1"/>
</dbReference>